<dbReference type="EMBL" id="QMPY01000001">
    <property type="protein sequence ID" value="RLE08957.1"/>
    <property type="molecule type" value="Genomic_DNA"/>
</dbReference>
<evidence type="ECO:0000313" key="1">
    <source>
        <dbReference type="EMBL" id="RLE08957.1"/>
    </source>
</evidence>
<name>A0A662D2F3_UNCAE</name>
<dbReference type="AlphaFoldDB" id="A0A662D2F3"/>
<sequence length="90" mass="10234">MKINGNLKVITEKVKEDGEIYSIGIYGEEIRGEERVFTMNLNLNNISKSELKKIEKKLKVADLREATRASFPVTVEISIPQKRLDDVIGK</sequence>
<organism evidence="1 2">
    <name type="scientific">Aerophobetes bacterium</name>
    <dbReference type="NCBI Taxonomy" id="2030807"/>
    <lineage>
        <taxon>Bacteria</taxon>
        <taxon>Candidatus Aerophobota</taxon>
    </lineage>
</organism>
<dbReference type="Proteomes" id="UP000277457">
    <property type="component" value="Unassembled WGS sequence"/>
</dbReference>
<accession>A0A662D2F3</accession>
<comment type="caution">
    <text evidence="1">The sequence shown here is derived from an EMBL/GenBank/DDBJ whole genome shotgun (WGS) entry which is preliminary data.</text>
</comment>
<proteinExistence type="predicted"/>
<protein>
    <submittedName>
        <fullName evidence="1">Uncharacterized protein</fullName>
    </submittedName>
</protein>
<evidence type="ECO:0000313" key="2">
    <source>
        <dbReference type="Proteomes" id="UP000277457"/>
    </source>
</evidence>
<gene>
    <name evidence="1" type="ORF">DRZ78_00075</name>
</gene>
<reference evidence="1 2" key="1">
    <citation type="submission" date="2018-06" db="EMBL/GenBank/DDBJ databases">
        <title>Extensive metabolic versatility and redundancy in microbially diverse, dynamic hydrothermal sediments.</title>
        <authorList>
            <person name="Dombrowski N."/>
            <person name="Teske A."/>
            <person name="Baker B.J."/>
        </authorList>
    </citation>
    <scope>NUCLEOTIDE SEQUENCE [LARGE SCALE GENOMIC DNA]</scope>
    <source>
        <strain evidence="1">B7_G13</strain>
    </source>
</reference>